<dbReference type="Proteomes" id="UP000279594">
    <property type="component" value="Chromosome"/>
</dbReference>
<dbReference type="EMBL" id="CP033019">
    <property type="protein sequence ID" value="AYM75502.1"/>
    <property type="molecule type" value="Genomic_DNA"/>
</dbReference>
<keyword evidence="2" id="KW-1185">Reference proteome</keyword>
<dbReference type="AlphaFoldDB" id="A0A3G2E6G8"/>
<organism evidence="1 2">
    <name type="scientific">Janthinobacterium agaricidamnosum</name>
    <dbReference type="NCBI Taxonomy" id="55508"/>
    <lineage>
        <taxon>Bacteria</taxon>
        <taxon>Pseudomonadati</taxon>
        <taxon>Pseudomonadota</taxon>
        <taxon>Betaproteobacteria</taxon>
        <taxon>Burkholderiales</taxon>
        <taxon>Oxalobacteraceae</taxon>
        <taxon>Janthinobacterium</taxon>
    </lineage>
</organism>
<proteinExistence type="predicted"/>
<protein>
    <submittedName>
        <fullName evidence="1">Uncharacterized protein</fullName>
    </submittedName>
</protein>
<gene>
    <name evidence="1" type="ORF">D9M09_06590</name>
</gene>
<sequence length="129" mass="14468">MDGTTNKHKWPKKVVEVPGVPYQVIKLRDKGRKITKREMDDFVPLKGLLTVERGGFGVAYHRAATLVRPSHGMPVRISDPLFEPQLELLNADGMILRGHENEMVDGMLVQHVQVWLCKAIWPSADTASA</sequence>
<accession>A0A3G2E6G8</accession>
<evidence type="ECO:0000313" key="1">
    <source>
        <dbReference type="EMBL" id="AYM75502.1"/>
    </source>
</evidence>
<evidence type="ECO:0000313" key="2">
    <source>
        <dbReference type="Proteomes" id="UP000279594"/>
    </source>
</evidence>
<name>A0A3G2E6G8_9BURK</name>
<reference evidence="1 2" key="1">
    <citation type="submission" date="2018-10" db="EMBL/GenBank/DDBJ databases">
        <title>Effects of UV and annual dynamics of microbial communities in freshwater RAS systems.</title>
        <authorList>
            <person name="Bekkelund A.K."/>
            <person name="Hansen B.R."/>
            <person name="Stokken H."/>
            <person name="Eriksen B.F."/>
            <person name="Kashulin N.A."/>
        </authorList>
    </citation>
    <scope>NUCLEOTIDE SEQUENCE [LARGE SCALE GENOMIC DNA]</scope>
    <source>
        <strain evidence="1 2">BHSEK</strain>
    </source>
</reference>
<dbReference type="RefSeq" id="WP_121668876.1">
    <property type="nucleotide sequence ID" value="NZ_CP033019.1"/>
</dbReference>